<keyword evidence="3" id="KW-0813">Transport</keyword>
<dbReference type="InterPro" id="IPR017871">
    <property type="entry name" value="ABC_transporter-like_CS"/>
</dbReference>
<evidence type="ECO:0000256" key="1">
    <source>
        <dbReference type="ARBA" id="ARBA00004202"/>
    </source>
</evidence>
<dbReference type="GO" id="GO:0042626">
    <property type="term" value="F:ATPase-coupled transmembrane transporter activity"/>
    <property type="evidence" value="ECO:0007669"/>
    <property type="project" value="TreeGrafter"/>
</dbReference>
<name>A0A0R1YLY4_9LACO</name>
<dbReference type="FunFam" id="3.40.50.300:FF:000224">
    <property type="entry name" value="Energy-coupling factor transporter ATP-binding protein EcfA"/>
    <property type="match status" value="1"/>
</dbReference>
<evidence type="ECO:0000313" key="11">
    <source>
        <dbReference type="Proteomes" id="UP000051223"/>
    </source>
</evidence>
<comment type="subcellular location">
    <subcellularLocation>
        <location evidence="1">Cell membrane</location>
        <topology evidence="1">Peripheral membrane protein</topology>
    </subcellularLocation>
</comment>
<dbReference type="PATRIC" id="fig|1423754.3.peg.1660"/>
<dbReference type="GO" id="GO:0005524">
    <property type="term" value="F:ATP binding"/>
    <property type="evidence" value="ECO:0007669"/>
    <property type="project" value="UniProtKB-KW"/>
</dbReference>
<dbReference type="Gene3D" id="3.40.50.300">
    <property type="entry name" value="P-loop containing nucleotide triphosphate hydrolases"/>
    <property type="match status" value="1"/>
</dbReference>
<dbReference type="InterPro" id="IPR003439">
    <property type="entry name" value="ABC_transporter-like_ATP-bd"/>
</dbReference>
<dbReference type="EMBL" id="AZGI01000005">
    <property type="protein sequence ID" value="KRM40971.1"/>
    <property type="molecule type" value="Genomic_DNA"/>
</dbReference>
<comment type="caution">
    <text evidence="10">The sequence shown here is derived from an EMBL/GenBank/DDBJ whole genome shotgun (WGS) entry which is preliminary data.</text>
</comment>
<keyword evidence="11" id="KW-1185">Reference proteome</keyword>
<dbReference type="NCBIfam" id="NF010167">
    <property type="entry name" value="PRK13648.1"/>
    <property type="match status" value="1"/>
</dbReference>
<dbReference type="InterPro" id="IPR030947">
    <property type="entry name" value="EcfA_1"/>
</dbReference>
<evidence type="ECO:0000256" key="5">
    <source>
        <dbReference type="ARBA" id="ARBA00022741"/>
    </source>
</evidence>
<evidence type="ECO:0000313" key="10">
    <source>
        <dbReference type="EMBL" id="KRM40971.1"/>
    </source>
</evidence>
<evidence type="ECO:0000256" key="8">
    <source>
        <dbReference type="ARBA" id="ARBA00023136"/>
    </source>
</evidence>
<gene>
    <name evidence="10" type="ORF">FC39_GL001615</name>
</gene>
<keyword evidence="5" id="KW-0547">Nucleotide-binding</keyword>
<dbReference type="InterPro" id="IPR027417">
    <property type="entry name" value="P-loop_NTPase"/>
</dbReference>
<dbReference type="InterPro" id="IPR003593">
    <property type="entry name" value="AAA+_ATPase"/>
</dbReference>
<dbReference type="CDD" id="cd03225">
    <property type="entry name" value="ABC_cobalt_CbiO_domain1"/>
    <property type="match status" value="1"/>
</dbReference>
<dbReference type="PROSITE" id="PS00211">
    <property type="entry name" value="ABC_TRANSPORTER_1"/>
    <property type="match status" value="1"/>
</dbReference>
<evidence type="ECO:0000256" key="6">
    <source>
        <dbReference type="ARBA" id="ARBA00022840"/>
    </source>
</evidence>
<proteinExistence type="inferred from homology"/>
<evidence type="ECO:0000259" key="9">
    <source>
        <dbReference type="PROSITE" id="PS50893"/>
    </source>
</evidence>
<dbReference type="NCBIfam" id="TIGR04520">
    <property type="entry name" value="ECF_ATPase_1"/>
    <property type="match status" value="1"/>
</dbReference>
<feature type="domain" description="ABC transporter" evidence="9">
    <location>
        <begin position="10"/>
        <end position="248"/>
    </location>
</feature>
<accession>A0A0R1YLY4</accession>
<evidence type="ECO:0000256" key="2">
    <source>
        <dbReference type="ARBA" id="ARBA00005417"/>
    </source>
</evidence>
<dbReference type="SMART" id="SM00382">
    <property type="entry name" value="AAA"/>
    <property type="match status" value="1"/>
</dbReference>
<keyword evidence="7" id="KW-1278">Translocase</keyword>
<comment type="similarity">
    <text evidence="2">Belongs to the ABC transporter superfamily.</text>
</comment>
<dbReference type="GO" id="GO:0016887">
    <property type="term" value="F:ATP hydrolysis activity"/>
    <property type="evidence" value="ECO:0007669"/>
    <property type="project" value="InterPro"/>
</dbReference>
<dbReference type="InterPro" id="IPR050095">
    <property type="entry name" value="ECF_ABC_transporter_ATP-bd"/>
</dbReference>
<dbReference type="Proteomes" id="UP000051223">
    <property type="component" value="Unassembled WGS sequence"/>
</dbReference>
<dbReference type="eggNOG" id="COG1122">
    <property type="taxonomic scope" value="Bacteria"/>
</dbReference>
<dbReference type="STRING" id="1423754.FC39_GL001615"/>
<dbReference type="PROSITE" id="PS50893">
    <property type="entry name" value="ABC_TRANSPORTER_2"/>
    <property type="match status" value="1"/>
</dbReference>
<dbReference type="PANTHER" id="PTHR43553:SF24">
    <property type="entry name" value="ENERGY-COUPLING FACTOR TRANSPORTER ATP-BINDING PROTEIN ECFA1"/>
    <property type="match status" value="1"/>
</dbReference>
<dbReference type="PANTHER" id="PTHR43553">
    <property type="entry name" value="HEAVY METAL TRANSPORTER"/>
    <property type="match status" value="1"/>
</dbReference>
<sequence>MKVMASNNIISLKHVYFTYPNSKRPALSDINLDIKRGSWTSIIGHNGSGKSTITRLINGLLLPDENQNTYIVVDNQELSDDTVWNIRDKVGIVFQNPDNQFVGATVADDVAFGLENRGIEHNEMKTRVVKALEEVGMTEYATAEPSNLSGGQKQRVAIAGILAIRPKVIILDEATAMLDPNGRESILRLVKHMKERDNLTVISITHDVNESIELADNVVVVNDGKILATGDPIKVFENQAMINEIGLEEPFIFELKNKLIKAGINIPLEIDTEEKLVNYLCQLNSTM</sequence>
<evidence type="ECO:0000256" key="7">
    <source>
        <dbReference type="ARBA" id="ARBA00022967"/>
    </source>
</evidence>
<evidence type="ECO:0000256" key="3">
    <source>
        <dbReference type="ARBA" id="ARBA00022448"/>
    </source>
</evidence>
<keyword evidence="6" id="KW-0067">ATP-binding</keyword>
<dbReference type="GO" id="GO:0043190">
    <property type="term" value="C:ATP-binding cassette (ABC) transporter complex"/>
    <property type="evidence" value="ECO:0007669"/>
    <property type="project" value="TreeGrafter"/>
</dbReference>
<dbReference type="AlphaFoldDB" id="A0A0R1YLY4"/>
<dbReference type="Pfam" id="PF00005">
    <property type="entry name" value="ABC_tran"/>
    <property type="match status" value="1"/>
</dbReference>
<evidence type="ECO:0000256" key="4">
    <source>
        <dbReference type="ARBA" id="ARBA00022475"/>
    </source>
</evidence>
<keyword evidence="4" id="KW-1003">Cell membrane</keyword>
<reference evidence="10 11" key="1">
    <citation type="journal article" date="2015" name="Genome Announc.">
        <title>Expanding the biotechnology potential of lactobacilli through comparative genomics of 213 strains and associated genera.</title>
        <authorList>
            <person name="Sun Z."/>
            <person name="Harris H.M."/>
            <person name="McCann A."/>
            <person name="Guo C."/>
            <person name="Argimon S."/>
            <person name="Zhang W."/>
            <person name="Yang X."/>
            <person name="Jeffery I.B."/>
            <person name="Cooney J.C."/>
            <person name="Kagawa T.F."/>
            <person name="Liu W."/>
            <person name="Song Y."/>
            <person name="Salvetti E."/>
            <person name="Wrobel A."/>
            <person name="Rasinkangas P."/>
            <person name="Parkhill J."/>
            <person name="Rea M.C."/>
            <person name="O'Sullivan O."/>
            <person name="Ritari J."/>
            <person name="Douillard F.P."/>
            <person name="Paul Ross R."/>
            <person name="Yang R."/>
            <person name="Briner A.E."/>
            <person name="Felis G.E."/>
            <person name="de Vos W.M."/>
            <person name="Barrangou R."/>
            <person name="Klaenhammer T.R."/>
            <person name="Caufield P.W."/>
            <person name="Cui Y."/>
            <person name="Zhang H."/>
            <person name="O'Toole P.W."/>
        </authorList>
    </citation>
    <scope>NUCLEOTIDE SEQUENCE [LARGE SCALE GENOMIC DNA]</scope>
    <source>
        <strain evidence="10 11">DSM 5661</strain>
    </source>
</reference>
<organism evidence="10 11">
    <name type="scientific">Lactobacillus hamsteri DSM 5661 = JCM 6256</name>
    <dbReference type="NCBI Taxonomy" id="1423754"/>
    <lineage>
        <taxon>Bacteria</taxon>
        <taxon>Bacillati</taxon>
        <taxon>Bacillota</taxon>
        <taxon>Bacilli</taxon>
        <taxon>Lactobacillales</taxon>
        <taxon>Lactobacillaceae</taxon>
        <taxon>Lactobacillus</taxon>
    </lineage>
</organism>
<keyword evidence="8" id="KW-0472">Membrane</keyword>
<dbReference type="SUPFAM" id="SSF52540">
    <property type="entry name" value="P-loop containing nucleoside triphosphate hydrolases"/>
    <property type="match status" value="1"/>
</dbReference>
<dbReference type="InterPro" id="IPR015856">
    <property type="entry name" value="ABC_transpr_CbiO/EcfA_su"/>
</dbReference>
<protein>
    <submittedName>
        <fullName evidence="10">Cobalt ABC superfamily ATP binding cassette transporter, ABC protein</fullName>
    </submittedName>
</protein>